<dbReference type="Pfam" id="PF07730">
    <property type="entry name" value="HisKA_3"/>
    <property type="match status" value="1"/>
</dbReference>
<dbReference type="InterPro" id="IPR011712">
    <property type="entry name" value="Sig_transdc_His_kin_sub3_dim/P"/>
</dbReference>
<dbReference type="AlphaFoldDB" id="A0A7G9R7E6"/>
<dbReference type="GO" id="GO:0000155">
    <property type="term" value="F:phosphorelay sensor kinase activity"/>
    <property type="evidence" value="ECO:0007669"/>
    <property type="project" value="InterPro"/>
</dbReference>
<dbReference type="Gene3D" id="3.30.565.10">
    <property type="entry name" value="Histidine kinase-like ATPase, C-terminal domain"/>
    <property type="match status" value="1"/>
</dbReference>
<organism evidence="6 7">
    <name type="scientific">Nocardioides mesophilus</name>
    <dbReference type="NCBI Taxonomy" id="433659"/>
    <lineage>
        <taxon>Bacteria</taxon>
        <taxon>Bacillati</taxon>
        <taxon>Actinomycetota</taxon>
        <taxon>Actinomycetes</taxon>
        <taxon>Propionibacteriales</taxon>
        <taxon>Nocardioidaceae</taxon>
        <taxon>Nocardioides</taxon>
    </lineage>
</organism>
<evidence type="ECO:0000259" key="4">
    <source>
        <dbReference type="SMART" id="SM00065"/>
    </source>
</evidence>
<sequence length="525" mass="56923">MTRPDLPANVHALLDAVVAISTDLDPHSVLDRIVAAACQITGARYGALGVVASEGGLSDFITHGLTEAEHRAIGPLPRGLGLLGHIIDHPEPLRLRVLKDHPQSAGFPQHHPVMTSFLGVPVRVRGTVFGNLYLTDKQGADEFTDSDEMLVEALATAAGSVIDNARNYARNERRRQWLAASEQILAALQPPVDLEEALSQVAIVARRVTTAAVAAVVQRSDGRHSVVAADGPQVTAVAELVESLQEQIDEVETNPSHPVVTRSVPGGGHCMIVPLRSHLAAGGVLLVYLDRERGALERDESELLLSFADQAGLALDRAQAMADREELMLVADRDRIARDLHDLVIQRLFATGLQLQGLRRRVGDGDVRSRIDHAVADLDVTIRDIRSTIFELQHAFESSLRADVRGVVKEYVPVLGFSPLVRSSGPVDTAVPQSVAEQLLAVLRESLSNVARHAEANAAVVEVEATEDSVWLRVTDNGRGLPGERHESGLRNVRRRARDLGGEVRLLPEEPHGTRLEWRVPFGEG</sequence>
<dbReference type="KEGG" id="nmes:H9L09_13115"/>
<evidence type="ECO:0000256" key="1">
    <source>
        <dbReference type="ARBA" id="ARBA00022679"/>
    </source>
</evidence>
<dbReference type="InterPro" id="IPR050482">
    <property type="entry name" value="Sensor_HK_TwoCompSys"/>
</dbReference>
<dbReference type="InterPro" id="IPR003018">
    <property type="entry name" value="GAF"/>
</dbReference>
<dbReference type="PANTHER" id="PTHR24421:SF56">
    <property type="entry name" value="OXYGEN SENSOR HISTIDINE KINASE RESPONSE REGULATOR DOST"/>
    <property type="match status" value="1"/>
</dbReference>
<dbReference type="Pfam" id="PF13185">
    <property type="entry name" value="GAF_2"/>
    <property type="match status" value="1"/>
</dbReference>
<feature type="domain" description="Histidine kinase/HSP90-like ATPase" evidence="5">
    <location>
        <begin position="434"/>
        <end position="524"/>
    </location>
</feature>
<dbReference type="Pfam" id="PF02518">
    <property type="entry name" value="HATPase_c"/>
    <property type="match status" value="1"/>
</dbReference>
<evidence type="ECO:0000256" key="2">
    <source>
        <dbReference type="ARBA" id="ARBA00022777"/>
    </source>
</evidence>
<keyword evidence="3" id="KW-0902">Two-component regulatory system</keyword>
<protein>
    <submittedName>
        <fullName evidence="6">GAF domain-containing protein</fullName>
    </submittedName>
</protein>
<keyword evidence="7" id="KW-1185">Reference proteome</keyword>
<evidence type="ECO:0000256" key="3">
    <source>
        <dbReference type="ARBA" id="ARBA00023012"/>
    </source>
</evidence>
<dbReference type="EMBL" id="CP060713">
    <property type="protein sequence ID" value="QNN51521.1"/>
    <property type="molecule type" value="Genomic_DNA"/>
</dbReference>
<gene>
    <name evidence="6" type="ORF">H9L09_13115</name>
</gene>
<dbReference type="GO" id="GO:0046983">
    <property type="term" value="F:protein dimerization activity"/>
    <property type="evidence" value="ECO:0007669"/>
    <property type="project" value="InterPro"/>
</dbReference>
<dbReference type="SUPFAM" id="SSF55781">
    <property type="entry name" value="GAF domain-like"/>
    <property type="match status" value="2"/>
</dbReference>
<dbReference type="CDD" id="cd16917">
    <property type="entry name" value="HATPase_UhpB-NarQ-NarX-like"/>
    <property type="match status" value="1"/>
</dbReference>
<dbReference type="GO" id="GO:0016020">
    <property type="term" value="C:membrane"/>
    <property type="evidence" value="ECO:0007669"/>
    <property type="project" value="InterPro"/>
</dbReference>
<proteinExistence type="predicted"/>
<feature type="domain" description="GAF" evidence="4">
    <location>
        <begin position="25"/>
        <end position="172"/>
    </location>
</feature>
<accession>A0A7G9R7E6</accession>
<dbReference type="SMART" id="SM00065">
    <property type="entry name" value="GAF"/>
    <property type="match status" value="2"/>
</dbReference>
<dbReference type="Proteomes" id="UP000515947">
    <property type="component" value="Chromosome"/>
</dbReference>
<dbReference type="PANTHER" id="PTHR24421">
    <property type="entry name" value="NITRATE/NITRITE SENSOR PROTEIN NARX-RELATED"/>
    <property type="match status" value="1"/>
</dbReference>
<evidence type="ECO:0000259" key="5">
    <source>
        <dbReference type="SMART" id="SM00387"/>
    </source>
</evidence>
<dbReference type="InterPro" id="IPR029016">
    <property type="entry name" value="GAF-like_dom_sf"/>
</dbReference>
<dbReference type="InterPro" id="IPR036890">
    <property type="entry name" value="HATPase_C_sf"/>
</dbReference>
<dbReference type="Gene3D" id="3.30.450.40">
    <property type="match status" value="2"/>
</dbReference>
<keyword evidence="2" id="KW-0418">Kinase</keyword>
<evidence type="ECO:0000313" key="7">
    <source>
        <dbReference type="Proteomes" id="UP000515947"/>
    </source>
</evidence>
<name>A0A7G9R7E6_9ACTN</name>
<dbReference type="InterPro" id="IPR003594">
    <property type="entry name" value="HATPase_dom"/>
</dbReference>
<dbReference type="Pfam" id="PF13492">
    <property type="entry name" value="GAF_3"/>
    <property type="match status" value="1"/>
</dbReference>
<evidence type="ECO:0000313" key="6">
    <source>
        <dbReference type="EMBL" id="QNN51521.1"/>
    </source>
</evidence>
<reference evidence="6 7" key="1">
    <citation type="submission" date="2020-08" db="EMBL/GenBank/DDBJ databases">
        <title>Genome sequence of Nocardioides mesophilus KACC 16243T.</title>
        <authorList>
            <person name="Hyun D.-W."/>
            <person name="Bae J.-W."/>
        </authorList>
    </citation>
    <scope>NUCLEOTIDE SEQUENCE [LARGE SCALE GENOMIC DNA]</scope>
    <source>
        <strain evidence="6 7">KACC 16243</strain>
    </source>
</reference>
<feature type="domain" description="GAF" evidence="4">
    <location>
        <begin position="193"/>
        <end position="325"/>
    </location>
</feature>
<keyword evidence="1" id="KW-0808">Transferase</keyword>
<dbReference type="RefSeq" id="WP_187577357.1">
    <property type="nucleotide sequence ID" value="NZ_CP060713.1"/>
</dbReference>
<dbReference type="SMART" id="SM00387">
    <property type="entry name" value="HATPase_c"/>
    <property type="match status" value="1"/>
</dbReference>
<dbReference type="Gene3D" id="1.20.5.1930">
    <property type="match status" value="1"/>
</dbReference>
<dbReference type="SUPFAM" id="SSF55874">
    <property type="entry name" value="ATPase domain of HSP90 chaperone/DNA topoisomerase II/histidine kinase"/>
    <property type="match status" value="1"/>
</dbReference>